<dbReference type="EMBL" id="JH598261">
    <property type="status" value="NOT_ANNOTATED_CDS"/>
    <property type="molecule type" value="Genomic_DNA"/>
</dbReference>
<evidence type="ECO:0000313" key="1">
    <source>
        <dbReference type="EnsemblProtists" id="HpaP805815"/>
    </source>
</evidence>
<sequence length="81" mass="9373">MKFVTLLKQISEGFEDADLDKLVVEEKAKLDAFYEQAAKNKTPVTSVEVKESVTVEEKLEAETRKKLAEIERKRTLLYLRL</sequence>
<evidence type="ECO:0000313" key="2">
    <source>
        <dbReference type="Proteomes" id="UP000011713"/>
    </source>
</evidence>
<protein>
    <submittedName>
        <fullName evidence="1">Uncharacterized protein</fullName>
    </submittedName>
</protein>
<dbReference type="AlphaFoldDB" id="M4BHD9"/>
<dbReference type="HOGENOM" id="CLU_2578983_0_0_1"/>
<reference evidence="1" key="2">
    <citation type="submission" date="2015-06" db="UniProtKB">
        <authorList>
            <consortium name="EnsemblProtists"/>
        </authorList>
    </citation>
    <scope>IDENTIFICATION</scope>
    <source>
        <strain evidence="1">Emoy2</strain>
    </source>
</reference>
<organism evidence="1 2">
    <name type="scientific">Hyaloperonospora arabidopsidis (strain Emoy2)</name>
    <name type="common">Downy mildew agent</name>
    <name type="synonym">Peronospora arabidopsidis</name>
    <dbReference type="NCBI Taxonomy" id="559515"/>
    <lineage>
        <taxon>Eukaryota</taxon>
        <taxon>Sar</taxon>
        <taxon>Stramenopiles</taxon>
        <taxon>Oomycota</taxon>
        <taxon>Peronosporomycetes</taxon>
        <taxon>Peronosporales</taxon>
        <taxon>Peronosporaceae</taxon>
        <taxon>Hyaloperonospora</taxon>
    </lineage>
</organism>
<reference evidence="2" key="1">
    <citation type="journal article" date="2010" name="Science">
        <title>Signatures of adaptation to obligate biotrophy in the Hyaloperonospora arabidopsidis genome.</title>
        <authorList>
            <person name="Baxter L."/>
            <person name="Tripathy S."/>
            <person name="Ishaque N."/>
            <person name="Boot N."/>
            <person name="Cabral A."/>
            <person name="Kemen E."/>
            <person name="Thines M."/>
            <person name="Ah-Fong A."/>
            <person name="Anderson R."/>
            <person name="Badejoko W."/>
            <person name="Bittner-Eddy P."/>
            <person name="Boore J.L."/>
            <person name="Chibucos M.C."/>
            <person name="Coates M."/>
            <person name="Dehal P."/>
            <person name="Delehaunty K."/>
            <person name="Dong S."/>
            <person name="Downton P."/>
            <person name="Dumas B."/>
            <person name="Fabro G."/>
            <person name="Fronick C."/>
            <person name="Fuerstenberg S.I."/>
            <person name="Fulton L."/>
            <person name="Gaulin E."/>
            <person name="Govers F."/>
            <person name="Hughes L."/>
            <person name="Humphray S."/>
            <person name="Jiang R.H."/>
            <person name="Judelson H."/>
            <person name="Kamoun S."/>
            <person name="Kyung K."/>
            <person name="Meijer H."/>
            <person name="Minx P."/>
            <person name="Morris P."/>
            <person name="Nelson J."/>
            <person name="Phuntumart V."/>
            <person name="Qutob D."/>
            <person name="Rehmany A."/>
            <person name="Rougon-Cardoso A."/>
            <person name="Ryden P."/>
            <person name="Torto-Alalibo T."/>
            <person name="Studholme D."/>
            <person name="Wang Y."/>
            <person name="Win J."/>
            <person name="Wood J."/>
            <person name="Clifton S.W."/>
            <person name="Rogers J."/>
            <person name="Van den Ackerveken G."/>
            <person name="Jones J.D."/>
            <person name="McDowell J.M."/>
            <person name="Beynon J."/>
            <person name="Tyler B.M."/>
        </authorList>
    </citation>
    <scope>NUCLEOTIDE SEQUENCE [LARGE SCALE GENOMIC DNA]</scope>
    <source>
        <strain evidence="2">Emoy2</strain>
    </source>
</reference>
<proteinExistence type="predicted"/>
<keyword evidence="2" id="KW-1185">Reference proteome</keyword>
<dbReference type="Proteomes" id="UP000011713">
    <property type="component" value="Unassembled WGS sequence"/>
</dbReference>
<name>M4BHD9_HYAAE</name>
<dbReference type="EnsemblProtists" id="HpaT805815">
    <property type="protein sequence ID" value="HpaP805815"/>
    <property type="gene ID" value="HpaG805815"/>
</dbReference>
<dbReference type="VEuPathDB" id="FungiDB:HpaG805815"/>
<dbReference type="InParanoid" id="M4BHD9"/>
<accession>M4BHD9</accession>